<evidence type="ECO:0000256" key="1">
    <source>
        <dbReference type="ARBA" id="ARBA00005525"/>
    </source>
</evidence>
<comment type="catalytic activity">
    <reaction evidence="6">
        <text>L-proline + NADP(+) = (S)-1-pyrroline-5-carboxylate + NADPH + 2 H(+)</text>
        <dbReference type="Rhea" id="RHEA:14109"/>
        <dbReference type="ChEBI" id="CHEBI:15378"/>
        <dbReference type="ChEBI" id="CHEBI:17388"/>
        <dbReference type="ChEBI" id="CHEBI:57783"/>
        <dbReference type="ChEBI" id="CHEBI:58349"/>
        <dbReference type="ChEBI" id="CHEBI:60039"/>
        <dbReference type="EC" id="1.5.1.2"/>
    </reaction>
</comment>
<dbReference type="FunFam" id="1.10.3730.10:FF:000001">
    <property type="entry name" value="Pyrroline-5-carboxylate reductase"/>
    <property type="match status" value="1"/>
</dbReference>
<dbReference type="InterPro" id="IPR029036">
    <property type="entry name" value="P5CR_dimer"/>
</dbReference>
<dbReference type="EC" id="1.5.1.2" evidence="6 7"/>
<comment type="pathway">
    <text evidence="6">Amino-acid biosynthesis; L-proline biosynthesis; L-proline from L-glutamate 5-semialdehyde: step 1/1.</text>
</comment>
<dbReference type="InterPro" id="IPR036291">
    <property type="entry name" value="NAD(P)-bd_dom_sf"/>
</dbReference>
<evidence type="ECO:0000256" key="7">
    <source>
        <dbReference type="NCBIfam" id="TIGR00112"/>
    </source>
</evidence>
<dbReference type="InterPro" id="IPR008927">
    <property type="entry name" value="6-PGluconate_DH-like_C_sf"/>
</dbReference>
<keyword evidence="3 6" id="KW-0521">NADP</keyword>
<dbReference type="GO" id="GO:0005737">
    <property type="term" value="C:cytoplasm"/>
    <property type="evidence" value="ECO:0007669"/>
    <property type="project" value="UniProtKB-SubCell"/>
</dbReference>
<dbReference type="Proteomes" id="UP000633365">
    <property type="component" value="Unassembled WGS sequence"/>
</dbReference>
<dbReference type="Pfam" id="PF03807">
    <property type="entry name" value="F420_oxidored"/>
    <property type="match status" value="1"/>
</dbReference>
<evidence type="ECO:0000256" key="4">
    <source>
        <dbReference type="ARBA" id="ARBA00023002"/>
    </source>
</evidence>
<comment type="catalytic activity">
    <reaction evidence="6">
        <text>L-proline + NAD(+) = (S)-1-pyrroline-5-carboxylate + NADH + 2 H(+)</text>
        <dbReference type="Rhea" id="RHEA:14105"/>
        <dbReference type="ChEBI" id="CHEBI:15378"/>
        <dbReference type="ChEBI" id="CHEBI:17388"/>
        <dbReference type="ChEBI" id="CHEBI:57540"/>
        <dbReference type="ChEBI" id="CHEBI:57945"/>
        <dbReference type="ChEBI" id="CHEBI:60039"/>
        <dbReference type="EC" id="1.5.1.2"/>
    </reaction>
</comment>
<evidence type="ECO:0000256" key="3">
    <source>
        <dbReference type="ARBA" id="ARBA00022857"/>
    </source>
</evidence>
<evidence type="ECO:0000313" key="12">
    <source>
        <dbReference type="Proteomes" id="UP000633365"/>
    </source>
</evidence>
<dbReference type="InterPro" id="IPR000304">
    <property type="entry name" value="Pyrroline-COOH_reductase"/>
</dbReference>
<feature type="domain" description="Pyrroline-5-carboxylate reductase dimerisation" evidence="10">
    <location>
        <begin position="181"/>
        <end position="285"/>
    </location>
</feature>
<dbReference type="PANTHER" id="PTHR11645">
    <property type="entry name" value="PYRROLINE-5-CARBOXYLATE REDUCTASE"/>
    <property type="match status" value="1"/>
</dbReference>
<keyword evidence="6" id="KW-0963">Cytoplasm</keyword>
<dbReference type="Gene3D" id="3.40.50.720">
    <property type="entry name" value="NAD(P)-binding Rossmann-like Domain"/>
    <property type="match status" value="1"/>
</dbReference>
<keyword evidence="12" id="KW-1185">Reference proteome</keyword>
<comment type="similarity">
    <text evidence="1 6">Belongs to the pyrroline-5-carboxylate reductase family.</text>
</comment>
<dbReference type="GO" id="GO:0055129">
    <property type="term" value="P:L-proline biosynthetic process"/>
    <property type="evidence" value="ECO:0007669"/>
    <property type="project" value="UniProtKB-UniRule"/>
</dbReference>
<dbReference type="HAMAP" id="MF_01925">
    <property type="entry name" value="P5C_reductase"/>
    <property type="match status" value="1"/>
</dbReference>
<dbReference type="PIRSF" id="PIRSF000193">
    <property type="entry name" value="Pyrrol-5-carb_rd"/>
    <property type="match status" value="1"/>
</dbReference>
<feature type="domain" description="Pyrroline-5-carboxylate reductase catalytic N-terminal" evidence="9">
    <location>
        <begin position="26"/>
        <end position="115"/>
    </location>
</feature>
<dbReference type="Pfam" id="PF14748">
    <property type="entry name" value="P5CR_dimer"/>
    <property type="match status" value="1"/>
</dbReference>
<comment type="function">
    <text evidence="5 6">Catalyzes the reduction of 1-pyrroline-5-carboxylate (PCA) to L-proline.</text>
</comment>
<name>A0A934U3F5_9FIRM</name>
<organism evidence="11 12">
    <name type="scientific">Ruminococcus difficilis</name>
    <dbReference type="NCBI Taxonomy" id="2763069"/>
    <lineage>
        <taxon>Bacteria</taxon>
        <taxon>Bacillati</taxon>
        <taxon>Bacillota</taxon>
        <taxon>Clostridia</taxon>
        <taxon>Eubacteriales</taxon>
        <taxon>Oscillospiraceae</taxon>
        <taxon>Ruminococcus</taxon>
    </lineage>
</organism>
<dbReference type="GO" id="GO:0004735">
    <property type="term" value="F:pyrroline-5-carboxylate reductase activity"/>
    <property type="evidence" value="ECO:0007669"/>
    <property type="project" value="UniProtKB-UniRule"/>
</dbReference>
<dbReference type="SUPFAM" id="SSF51735">
    <property type="entry name" value="NAD(P)-binding Rossmann-fold domains"/>
    <property type="match status" value="1"/>
</dbReference>
<comment type="caution">
    <text evidence="11">The sequence shown here is derived from an EMBL/GenBank/DDBJ whole genome shotgun (WGS) entry which is preliminary data.</text>
</comment>
<dbReference type="RefSeq" id="WP_201427200.1">
    <property type="nucleotide sequence ID" value="NZ_JAEQMG010000048.1"/>
</dbReference>
<keyword evidence="6" id="KW-0028">Amino-acid biosynthesis</keyword>
<dbReference type="AlphaFoldDB" id="A0A934U3F5"/>
<feature type="binding site" evidence="8">
    <location>
        <begin position="30"/>
        <end position="35"/>
    </location>
    <ligand>
        <name>NADP(+)</name>
        <dbReference type="ChEBI" id="CHEBI:58349"/>
    </ligand>
</feature>
<evidence type="ECO:0000256" key="2">
    <source>
        <dbReference type="ARBA" id="ARBA00022650"/>
    </source>
</evidence>
<sequence>MSHKFGFSGIANFGAHVPNIRAINYRFGFIGVGNMGGALARAASRSTKQIIVCDHDAAKASALAQRIGCEFADSRTVVAESEYVFLGVKPQMMAEMLGEIKKELEKHKDVILVTMAAGLSIKTIRKMAGGDYKVIRIMPNLAVEVGKGEILYTTSENVSKNEIGKFLNLMKHAGHLTGMEEEEMDAGCSVSGCGPAFVYKFVRGMAQGGVDAGLDEETALALAIQTVRGAAKMLESNDAPLDKMIENVCSPGGSTIEGVKKLDEAKMEEAVRDAVAAAYQRNIELGKTE</sequence>
<dbReference type="EMBL" id="JAEQMG010000048">
    <property type="protein sequence ID" value="MBK6088302.1"/>
    <property type="molecule type" value="Genomic_DNA"/>
</dbReference>
<dbReference type="InterPro" id="IPR028939">
    <property type="entry name" value="P5C_Rdtase_cat_N"/>
</dbReference>
<dbReference type="NCBIfam" id="TIGR00112">
    <property type="entry name" value="proC"/>
    <property type="match status" value="1"/>
</dbReference>
<evidence type="ECO:0000256" key="5">
    <source>
        <dbReference type="ARBA" id="ARBA00058118"/>
    </source>
</evidence>
<comment type="subcellular location">
    <subcellularLocation>
        <location evidence="6">Cytoplasm</location>
    </subcellularLocation>
</comment>
<evidence type="ECO:0000259" key="9">
    <source>
        <dbReference type="Pfam" id="PF03807"/>
    </source>
</evidence>
<keyword evidence="4 6" id="KW-0560">Oxidoreductase</keyword>
<accession>A0A934U3F5</accession>
<dbReference type="SUPFAM" id="SSF48179">
    <property type="entry name" value="6-phosphogluconate dehydrogenase C-terminal domain-like"/>
    <property type="match status" value="1"/>
</dbReference>
<evidence type="ECO:0000259" key="10">
    <source>
        <dbReference type="Pfam" id="PF14748"/>
    </source>
</evidence>
<evidence type="ECO:0000256" key="6">
    <source>
        <dbReference type="HAMAP-Rule" id="MF_01925"/>
    </source>
</evidence>
<evidence type="ECO:0000256" key="8">
    <source>
        <dbReference type="PIRSR" id="PIRSR000193-1"/>
    </source>
</evidence>
<keyword evidence="2 6" id="KW-0641">Proline biosynthesis</keyword>
<dbReference type="Gene3D" id="1.10.3730.10">
    <property type="entry name" value="ProC C-terminal domain-like"/>
    <property type="match status" value="1"/>
</dbReference>
<evidence type="ECO:0000313" key="11">
    <source>
        <dbReference type="EMBL" id="MBK6088302.1"/>
    </source>
</evidence>
<gene>
    <name evidence="6 11" type="primary">proC</name>
    <name evidence="11" type="ORF">JKK62_06465</name>
</gene>
<reference evidence="11" key="1">
    <citation type="submission" date="2021-01" db="EMBL/GenBank/DDBJ databases">
        <title>Genome public.</title>
        <authorList>
            <person name="Liu C."/>
            <person name="Sun Q."/>
        </authorList>
    </citation>
    <scope>NUCLEOTIDE SEQUENCE</scope>
    <source>
        <strain evidence="11">M6</strain>
    </source>
</reference>
<protein>
    <recommendedName>
        <fullName evidence="6 7">Pyrroline-5-carboxylate reductase</fullName>
        <shortName evidence="6">P5C reductase</shortName>
        <shortName evidence="6">P5CR</shortName>
        <ecNumber evidence="6 7">1.5.1.2</ecNumber>
    </recommendedName>
    <alternativeName>
        <fullName evidence="6">PCA reductase</fullName>
    </alternativeName>
</protein>
<proteinExistence type="inferred from homology"/>
<dbReference type="PANTHER" id="PTHR11645:SF0">
    <property type="entry name" value="PYRROLINE-5-CARBOXYLATE REDUCTASE 3"/>
    <property type="match status" value="1"/>
</dbReference>